<comment type="subcellular location">
    <subcellularLocation>
        <location evidence="1 8">Cell outer membrane</location>
        <topology evidence="1 8">Multi-pass membrane protein</topology>
    </subcellularLocation>
</comment>
<dbReference type="InterPro" id="IPR000531">
    <property type="entry name" value="Beta-barrel_TonB"/>
</dbReference>
<organism evidence="13 14">
    <name type="scientific">Owenweeksia hongkongensis (strain DSM 17368 / CIP 108786 / JCM 12287 / NRRL B-23963 / UST20020801)</name>
    <dbReference type="NCBI Taxonomy" id="926562"/>
    <lineage>
        <taxon>Bacteria</taxon>
        <taxon>Pseudomonadati</taxon>
        <taxon>Bacteroidota</taxon>
        <taxon>Flavobacteriia</taxon>
        <taxon>Flavobacteriales</taxon>
        <taxon>Owenweeksiaceae</taxon>
        <taxon>Owenweeksia</taxon>
    </lineage>
</organism>
<evidence type="ECO:0000256" key="3">
    <source>
        <dbReference type="ARBA" id="ARBA00022452"/>
    </source>
</evidence>
<dbReference type="InterPro" id="IPR037066">
    <property type="entry name" value="Plug_dom_sf"/>
</dbReference>
<name>G8R676_OWEHD</name>
<keyword evidence="2 8" id="KW-0813">Transport</keyword>
<keyword evidence="13" id="KW-0675">Receptor</keyword>
<evidence type="ECO:0000256" key="7">
    <source>
        <dbReference type="ARBA" id="ARBA00023237"/>
    </source>
</evidence>
<evidence type="ECO:0000256" key="8">
    <source>
        <dbReference type="PROSITE-ProRule" id="PRU01360"/>
    </source>
</evidence>
<keyword evidence="5 9" id="KW-0798">TonB box</keyword>
<evidence type="ECO:0000256" key="6">
    <source>
        <dbReference type="ARBA" id="ARBA00023136"/>
    </source>
</evidence>
<dbReference type="Gene3D" id="2.60.40.1120">
    <property type="entry name" value="Carboxypeptidase-like, regulatory domain"/>
    <property type="match status" value="1"/>
</dbReference>
<dbReference type="PROSITE" id="PS52016">
    <property type="entry name" value="TONB_DEPENDENT_REC_3"/>
    <property type="match status" value="1"/>
</dbReference>
<dbReference type="PANTHER" id="PTHR40980">
    <property type="entry name" value="PLUG DOMAIN-CONTAINING PROTEIN"/>
    <property type="match status" value="1"/>
</dbReference>
<evidence type="ECO:0000259" key="12">
    <source>
        <dbReference type="Pfam" id="PF07715"/>
    </source>
</evidence>
<evidence type="ECO:0000256" key="2">
    <source>
        <dbReference type="ARBA" id="ARBA00022448"/>
    </source>
</evidence>
<evidence type="ECO:0000256" key="10">
    <source>
        <dbReference type="SAM" id="SignalP"/>
    </source>
</evidence>
<protein>
    <submittedName>
        <fullName evidence="13">TonB-dependent receptor</fullName>
    </submittedName>
</protein>
<evidence type="ECO:0000313" key="13">
    <source>
        <dbReference type="EMBL" id="AEV33296.1"/>
    </source>
</evidence>
<feature type="domain" description="TonB-dependent receptor plug" evidence="12">
    <location>
        <begin position="128"/>
        <end position="231"/>
    </location>
</feature>
<accession>G8R676</accession>
<evidence type="ECO:0000256" key="4">
    <source>
        <dbReference type="ARBA" id="ARBA00022692"/>
    </source>
</evidence>
<dbReference type="HOGENOM" id="CLU_006935_1_2_10"/>
<dbReference type="PANTHER" id="PTHR40980:SF4">
    <property type="entry name" value="TONB-DEPENDENT RECEPTOR-LIKE BETA-BARREL DOMAIN-CONTAINING PROTEIN"/>
    <property type="match status" value="1"/>
</dbReference>
<feature type="signal peptide" evidence="10">
    <location>
        <begin position="1"/>
        <end position="21"/>
    </location>
</feature>
<feature type="domain" description="TonB-dependent receptor-like beta-barrel" evidence="11">
    <location>
        <begin position="469"/>
        <end position="947"/>
    </location>
</feature>
<dbReference type="NCBIfam" id="TIGR01782">
    <property type="entry name" value="TonB-Xanth-Caul"/>
    <property type="match status" value="1"/>
</dbReference>
<dbReference type="InterPro" id="IPR008969">
    <property type="entry name" value="CarboxyPept-like_regulatory"/>
</dbReference>
<dbReference type="Pfam" id="PF00593">
    <property type="entry name" value="TonB_dep_Rec_b-barrel"/>
    <property type="match status" value="1"/>
</dbReference>
<dbReference type="eggNOG" id="COG1629">
    <property type="taxonomic scope" value="Bacteria"/>
</dbReference>
<gene>
    <name evidence="13" type="ordered locus">Oweho_2324</name>
</gene>
<dbReference type="InterPro" id="IPR010104">
    <property type="entry name" value="TonB_rcpt_bac"/>
</dbReference>
<evidence type="ECO:0000259" key="11">
    <source>
        <dbReference type="Pfam" id="PF00593"/>
    </source>
</evidence>
<dbReference type="STRING" id="926562.Oweho_2324"/>
<dbReference type="InterPro" id="IPR039426">
    <property type="entry name" value="TonB-dep_rcpt-like"/>
</dbReference>
<dbReference type="AlphaFoldDB" id="G8R676"/>
<dbReference type="KEGG" id="oho:Oweho_2324"/>
<comment type="similarity">
    <text evidence="8 9">Belongs to the TonB-dependent receptor family.</text>
</comment>
<dbReference type="Pfam" id="PF07715">
    <property type="entry name" value="Plug"/>
    <property type="match status" value="1"/>
</dbReference>
<dbReference type="SUPFAM" id="SSF56935">
    <property type="entry name" value="Porins"/>
    <property type="match status" value="1"/>
</dbReference>
<keyword evidence="14" id="KW-1185">Reference proteome</keyword>
<dbReference type="Gene3D" id="2.170.130.10">
    <property type="entry name" value="TonB-dependent receptor, plug domain"/>
    <property type="match status" value="1"/>
</dbReference>
<sequence length="981" mass="112036">MRGNTLINLILICFLSSSIMAQVEVKGRAVGNDGPLPGAAVLLVGSNLGVATDFNGAFKLTNIPAGEQSIEISFIGFENKVVSFNGTNGQKINLGDLKLTEGATLEEVEITGALDEGERKALQMVKLSPRILSVVSKEGIEKLPDRNAAEALQRMPGVVMESDQGEGKYISFRGTPTDWSSALVNGDRLPVASEEMEGRTMNFDILPTSLIEYIEYNQNLTPNIEGDAIGGSANFITKYIPEEKSMDFQVGYGHNFKADKPLWNASLNFSDRTENKKWGYQVGGSVYNRNWATDNYELFYGNNEDQSIERLELRDYNGTRTSYGANVRFDYRPNAKNEFYVLGFGGLLKDDEYNLKTMYNWVAGVGQSIRVQNIHNIMQNRVMGGEVGGNHHLNDRFSVNWKAAQYDAHFGFGNVPFEDGDNRNGYYVVEFEKQVYFTDYLYLDADGNRTDERNSTSRMRLLDIDSPFDDYGDSYDNIQPEYVNLVANKPTDTMFQFTRAYTETMEHTERDPLVLSLNGTYDLSKKLKLHAGFKFRNKVGSRSIGFEKWVRNPEYRDPIVLGEFETREIPRKDQYLSELDGNYVDDVYPFLAENELNNFLENNEDRLLYLPFGPDIEYYREFVGSSFTYTENVTSGYVMADFKPTPRFSMNVGVRLEQTDVEIIADAVEEDTINFTRNLSQKELQKNYLSVLPMMSLKFSLNEKQNIRASITRSFRRPNFNEMKPGEPEIHYTHFHVIYGNPDLKPTYAWNTDLSYQYFFGLDGMITVTAFYKYVTDHIYTAYQATELENEGSANTVNLNVNAKRFENAPYAHVGGLEFVINKKFSFLPGIWKNLGAQLNYSFTSSSMKMEARPTLQDLPRQARDVFNSRLFYEGKKFSANLALNYRSPYLMEFSFYAAPDPETGEMVNLRTNNDYDTYMGKSLTLDASIHYNLTKKLSVYAEANNLLNTPYVIYRGQRERPVKTEYYSIRALVGMKYQIF</sequence>
<dbReference type="Pfam" id="PF13715">
    <property type="entry name" value="CarbopepD_reg_2"/>
    <property type="match status" value="1"/>
</dbReference>
<keyword evidence="6 8" id="KW-0472">Membrane</keyword>
<dbReference type="SUPFAM" id="SSF49464">
    <property type="entry name" value="Carboxypeptidase regulatory domain-like"/>
    <property type="match status" value="1"/>
</dbReference>
<evidence type="ECO:0000256" key="5">
    <source>
        <dbReference type="ARBA" id="ARBA00023077"/>
    </source>
</evidence>
<dbReference type="PATRIC" id="fig|926562.3.peg.2341"/>
<keyword evidence="7 8" id="KW-0998">Cell outer membrane</keyword>
<keyword evidence="10" id="KW-0732">Signal</keyword>
<dbReference type="Proteomes" id="UP000005631">
    <property type="component" value="Chromosome"/>
</dbReference>
<evidence type="ECO:0000256" key="9">
    <source>
        <dbReference type="RuleBase" id="RU003357"/>
    </source>
</evidence>
<keyword evidence="3 8" id="KW-1134">Transmembrane beta strand</keyword>
<dbReference type="eggNOG" id="COG4771">
    <property type="taxonomic scope" value="Bacteria"/>
</dbReference>
<dbReference type="OrthoDB" id="8727862at2"/>
<proteinExistence type="inferred from homology"/>
<dbReference type="InterPro" id="IPR036942">
    <property type="entry name" value="Beta-barrel_TonB_sf"/>
</dbReference>
<dbReference type="EMBL" id="CP003156">
    <property type="protein sequence ID" value="AEV33296.1"/>
    <property type="molecule type" value="Genomic_DNA"/>
</dbReference>
<dbReference type="InterPro" id="IPR012910">
    <property type="entry name" value="Plug_dom"/>
</dbReference>
<feature type="chain" id="PRO_5003515553" evidence="10">
    <location>
        <begin position="22"/>
        <end position="981"/>
    </location>
</feature>
<evidence type="ECO:0000256" key="1">
    <source>
        <dbReference type="ARBA" id="ARBA00004571"/>
    </source>
</evidence>
<evidence type="ECO:0000313" key="14">
    <source>
        <dbReference type="Proteomes" id="UP000005631"/>
    </source>
</evidence>
<reference evidence="13 14" key="1">
    <citation type="journal article" date="2012" name="Stand. Genomic Sci.">
        <title>Genome sequence of the orange-pigmented seawater bacterium Owenweeksia hongkongensis type strain (UST20020801(T)).</title>
        <authorList>
            <person name="Riedel T."/>
            <person name="Held B."/>
            <person name="Nolan M."/>
            <person name="Lucas S."/>
            <person name="Lapidus A."/>
            <person name="Tice H."/>
            <person name="Del Rio T.G."/>
            <person name="Cheng J.F."/>
            <person name="Han C."/>
            <person name="Tapia R."/>
            <person name="Goodwin L.A."/>
            <person name="Pitluck S."/>
            <person name="Liolios K."/>
            <person name="Mavromatis K."/>
            <person name="Pagani I."/>
            <person name="Ivanova N."/>
            <person name="Mikhailova N."/>
            <person name="Pati A."/>
            <person name="Chen A."/>
            <person name="Palaniappan K."/>
            <person name="Rohde M."/>
            <person name="Tindall B.J."/>
            <person name="Detter J.C."/>
            <person name="Goker M."/>
            <person name="Woyke T."/>
            <person name="Bristow J."/>
            <person name="Eisen J.A."/>
            <person name="Markowitz V."/>
            <person name="Hugenholtz P."/>
            <person name="Klenk H.P."/>
            <person name="Kyrpides N.C."/>
        </authorList>
    </citation>
    <scope>NUCLEOTIDE SEQUENCE</scope>
    <source>
        <strain evidence="14">DSM 17368 / JCM 12287 / NRRL B-23963</strain>
    </source>
</reference>
<keyword evidence="4 8" id="KW-0812">Transmembrane</keyword>
<dbReference type="Gene3D" id="2.40.170.20">
    <property type="entry name" value="TonB-dependent receptor, beta-barrel domain"/>
    <property type="match status" value="1"/>
</dbReference>
<dbReference type="GO" id="GO:0009279">
    <property type="term" value="C:cell outer membrane"/>
    <property type="evidence" value="ECO:0007669"/>
    <property type="project" value="UniProtKB-SubCell"/>
</dbReference>